<reference evidence="2" key="1">
    <citation type="journal article" date="2023" name="Mol. Phylogenet. Evol.">
        <title>Genome-scale phylogeny and comparative genomics of the fungal order Sordariales.</title>
        <authorList>
            <person name="Hensen N."/>
            <person name="Bonometti L."/>
            <person name="Westerberg I."/>
            <person name="Brannstrom I.O."/>
            <person name="Guillou S."/>
            <person name="Cros-Aarteil S."/>
            <person name="Calhoun S."/>
            <person name="Haridas S."/>
            <person name="Kuo A."/>
            <person name="Mondo S."/>
            <person name="Pangilinan J."/>
            <person name="Riley R."/>
            <person name="LaButti K."/>
            <person name="Andreopoulos B."/>
            <person name="Lipzen A."/>
            <person name="Chen C."/>
            <person name="Yan M."/>
            <person name="Daum C."/>
            <person name="Ng V."/>
            <person name="Clum A."/>
            <person name="Steindorff A."/>
            <person name="Ohm R.A."/>
            <person name="Martin F."/>
            <person name="Silar P."/>
            <person name="Natvig D.O."/>
            <person name="Lalanne C."/>
            <person name="Gautier V."/>
            <person name="Ament-Velasquez S.L."/>
            <person name="Kruys A."/>
            <person name="Hutchinson M.I."/>
            <person name="Powell A.J."/>
            <person name="Barry K."/>
            <person name="Miller A.N."/>
            <person name="Grigoriev I.V."/>
            <person name="Debuchy R."/>
            <person name="Gladieux P."/>
            <person name="Hiltunen Thoren M."/>
            <person name="Johannesson H."/>
        </authorList>
    </citation>
    <scope>NUCLEOTIDE SEQUENCE</scope>
    <source>
        <strain evidence="2">CBS 892.96</strain>
    </source>
</reference>
<dbReference type="GO" id="GO:0016491">
    <property type="term" value="F:oxidoreductase activity"/>
    <property type="evidence" value="ECO:0007669"/>
    <property type="project" value="InterPro"/>
</dbReference>
<comment type="caution">
    <text evidence="2">The sequence shown here is derived from an EMBL/GenBank/DDBJ whole genome shotgun (WGS) entry which is preliminary data.</text>
</comment>
<name>A0AAN6W740_9PEZI</name>
<evidence type="ECO:0000256" key="1">
    <source>
        <dbReference type="ARBA" id="ARBA00023604"/>
    </source>
</evidence>
<comment type="similarity">
    <text evidence="1">Belongs to the asaB hydroxylase/desaturase family.</text>
</comment>
<dbReference type="NCBIfam" id="NF041278">
    <property type="entry name" value="CmcJ_NvfI_EfuI"/>
    <property type="match status" value="1"/>
</dbReference>
<sequence length="295" mass="34102">MLTSLRFLIDLELFKKEVPFEIFGYPYPTSERITNCEYEIINEIEIQDVRVSPAECSLDTTGFTYIHHKSACELRKEHFEKVGSSLEDNPTVVAYLNESMRLVKDRLGAEKVICFDWRFRRTGAPPGAVLPVDDTHEIRLQALAPGYDMHCDFSHRGGWQRLEKHLIPEEREAVASGRLTARIINTWRPLSVVKTAPLVIMDRRTVLQDDLIEVEKVLPDKIERGYYVKYQSYHKYFYMSDQGPENVALFTTWDIKQGDRTAEIPPHGAASFFANDCLDNPRESVEMRLIVLTKE</sequence>
<keyword evidence="3" id="KW-1185">Reference proteome</keyword>
<accession>A0AAN6W740</accession>
<evidence type="ECO:0000313" key="2">
    <source>
        <dbReference type="EMBL" id="KAK4176445.1"/>
    </source>
</evidence>
<evidence type="ECO:0000313" key="3">
    <source>
        <dbReference type="Proteomes" id="UP001302321"/>
    </source>
</evidence>
<dbReference type="PANTHER" id="PTHR34598">
    <property type="entry name" value="BLL6449 PROTEIN"/>
    <property type="match status" value="1"/>
</dbReference>
<dbReference type="PANTHER" id="PTHR34598:SF3">
    <property type="entry name" value="OXIDOREDUCTASE AN1597"/>
    <property type="match status" value="1"/>
</dbReference>
<dbReference type="InterPro" id="IPR044053">
    <property type="entry name" value="AsaB-like"/>
</dbReference>
<proteinExistence type="inferred from homology"/>
<reference evidence="2" key="2">
    <citation type="submission" date="2023-05" db="EMBL/GenBank/DDBJ databases">
        <authorList>
            <consortium name="Lawrence Berkeley National Laboratory"/>
            <person name="Steindorff A."/>
            <person name="Hensen N."/>
            <person name="Bonometti L."/>
            <person name="Westerberg I."/>
            <person name="Brannstrom I.O."/>
            <person name="Guillou S."/>
            <person name="Cros-Aarteil S."/>
            <person name="Calhoun S."/>
            <person name="Haridas S."/>
            <person name="Kuo A."/>
            <person name="Mondo S."/>
            <person name="Pangilinan J."/>
            <person name="Riley R."/>
            <person name="Labutti K."/>
            <person name="Andreopoulos B."/>
            <person name="Lipzen A."/>
            <person name="Chen C."/>
            <person name="Yanf M."/>
            <person name="Daum C."/>
            <person name="Ng V."/>
            <person name="Clum A."/>
            <person name="Ohm R."/>
            <person name="Martin F."/>
            <person name="Silar P."/>
            <person name="Natvig D."/>
            <person name="Lalanne C."/>
            <person name="Gautier V."/>
            <person name="Ament-Velasquez S.L."/>
            <person name="Kruys A."/>
            <person name="Hutchinson M.I."/>
            <person name="Powell A.J."/>
            <person name="Barry K."/>
            <person name="Miller A.N."/>
            <person name="Grigoriev I.V."/>
            <person name="Debuchy R."/>
            <person name="Gladieux P."/>
            <person name="Thoren M.H."/>
            <person name="Johannesson H."/>
        </authorList>
    </citation>
    <scope>NUCLEOTIDE SEQUENCE</scope>
    <source>
        <strain evidence="2">CBS 892.96</strain>
    </source>
</reference>
<gene>
    <name evidence="2" type="ORF">QBC36DRAFT_352262</name>
</gene>
<organism evidence="2 3">
    <name type="scientific">Triangularia setosa</name>
    <dbReference type="NCBI Taxonomy" id="2587417"/>
    <lineage>
        <taxon>Eukaryota</taxon>
        <taxon>Fungi</taxon>
        <taxon>Dikarya</taxon>
        <taxon>Ascomycota</taxon>
        <taxon>Pezizomycotina</taxon>
        <taxon>Sordariomycetes</taxon>
        <taxon>Sordariomycetidae</taxon>
        <taxon>Sordariales</taxon>
        <taxon>Podosporaceae</taxon>
        <taxon>Triangularia</taxon>
    </lineage>
</organism>
<dbReference type="Proteomes" id="UP001302321">
    <property type="component" value="Unassembled WGS sequence"/>
</dbReference>
<protein>
    <submittedName>
        <fullName evidence="2">Hydroxylase/desaturase CTB9</fullName>
    </submittedName>
</protein>
<dbReference type="EMBL" id="MU866196">
    <property type="protein sequence ID" value="KAK4176445.1"/>
    <property type="molecule type" value="Genomic_DNA"/>
</dbReference>
<dbReference type="AlphaFoldDB" id="A0AAN6W740"/>